<reference evidence="1 4" key="1">
    <citation type="submission" date="2023-02" db="EMBL/GenBank/DDBJ databases">
        <title>Pathogen: clinical or host-associated sample.</title>
        <authorList>
            <person name="Hergert J."/>
            <person name="Casey R."/>
            <person name="Wagner J."/>
            <person name="Young E.L."/>
            <person name="Oakeson K.F."/>
        </authorList>
    </citation>
    <scope>NUCLEOTIDE SEQUENCE</scope>
    <source>
        <strain evidence="2 4">2022CK-00829</strain>
        <strain evidence="1">2022CK-00830</strain>
    </source>
</reference>
<evidence type="ECO:0000313" key="4">
    <source>
        <dbReference type="Proteomes" id="UP001221519"/>
    </source>
</evidence>
<organism evidence="1 3">
    <name type="scientific">Paenibacillus urinalis</name>
    <dbReference type="NCBI Taxonomy" id="521520"/>
    <lineage>
        <taxon>Bacteria</taxon>
        <taxon>Bacillati</taxon>
        <taxon>Bacillota</taxon>
        <taxon>Bacilli</taxon>
        <taxon>Bacillales</taxon>
        <taxon>Paenibacillaceae</taxon>
        <taxon>Paenibacillus</taxon>
    </lineage>
</organism>
<dbReference type="AlphaFoldDB" id="A0AAX3MVC6"/>
<dbReference type="EMBL" id="CP118101">
    <property type="protein sequence ID" value="WDH81561.1"/>
    <property type="molecule type" value="Genomic_DNA"/>
</dbReference>
<proteinExistence type="predicted"/>
<accession>A0AAX3MVC6</accession>
<evidence type="ECO:0008006" key="5">
    <source>
        <dbReference type="Google" id="ProtNLM"/>
    </source>
</evidence>
<dbReference type="Proteomes" id="UP001220962">
    <property type="component" value="Chromosome"/>
</dbReference>
<keyword evidence="4" id="KW-1185">Reference proteome</keyword>
<gene>
    <name evidence="1" type="ORF">PUW23_18835</name>
    <name evidence="2" type="ORF">PUW25_18680</name>
</gene>
<evidence type="ECO:0000313" key="2">
    <source>
        <dbReference type="EMBL" id="WDI01278.1"/>
    </source>
</evidence>
<dbReference type="EMBL" id="CP118108">
    <property type="protein sequence ID" value="WDI01278.1"/>
    <property type="molecule type" value="Genomic_DNA"/>
</dbReference>
<dbReference type="RefSeq" id="WP_047910835.1">
    <property type="nucleotide sequence ID" value="NZ_CP118101.1"/>
</dbReference>
<protein>
    <recommendedName>
        <fullName evidence="5">Spore coat protein</fullName>
    </recommendedName>
</protein>
<evidence type="ECO:0000313" key="1">
    <source>
        <dbReference type="EMBL" id="WDH81561.1"/>
    </source>
</evidence>
<sequence length="117" mass="12793">MSQRSGHHMKKCFPPLKPIVCDPVNVVKNHYHPQIQPVIHPVQIINKHHPVPVPVHEWVVAETEEVVGGMSTGMNGMNGVAGTSTMNGVGGMSTMNHGMGGMHGKGCHHDRNRRGRR</sequence>
<dbReference type="Proteomes" id="UP001221519">
    <property type="component" value="Chromosome"/>
</dbReference>
<name>A0AAX3MVC6_9BACL</name>
<evidence type="ECO:0000313" key="3">
    <source>
        <dbReference type="Proteomes" id="UP001220962"/>
    </source>
</evidence>